<keyword evidence="4" id="KW-0808">Transferase</keyword>
<keyword evidence="9" id="KW-0175">Coiled coil</keyword>
<dbReference type="PANTHER" id="PTHR24421:SF10">
    <property type="entry name" value="NITRATE_NITRITE SENSOR PROTEIN NARQ"/>
    <property type="match status" value="1"/>
</dbReference>
<evidence type="ECO:0000256" key="3">
    <source>
        <dbReference type="ARBA" id="ARBA00022553"/>
    </source>
</evidence>
<feature type="transmembrane region" description="Helical" evidence="10">
    <location>
        <begin position="6"/>
        <end position="26"/>
    </location>
</feature>
<gene>
    <name evidence="12" type="ORF">SAMN04488024_101634</name>
</gene>
<evidence type="ECO:0000256" key="2">
    <source>
        <dbReference type="ARBA" id="ARBA00012438"/>
    </source>
</evidence>
<keyword evidence="10" id="KW-0812">Transmembrane</keyword>
<keyword evidence="10" id="KW-1133">Transmembrane helix</keyword>
<dbReference type="GO" id="GO:0000155">
    <property type="term" value="F:phosphorelay sensor kinase activity"/>
    <property type="evidence" value="ECO:0007669"/>
    <property type="project" value="InterPro"/>
</dbReference>
<dbReference type="RefSeq" id="WP_052265938.1">
    <property type="nucleotide sequence ID" value="NZ_FMZH01000001.1"/>
</dbReference>
<dbReference type="PROSITE" id="PS50109">
    <property type="entry name" value="HIS_KIN"/>
    <property type="match status" value="1"/>
</dbReference>
<evidence type="ECO:0000313" key="12">
    <source>
        <dbReference type="EMBL" id="SDC25172.1"/>
    </source>
</evidence>
<dbReference type="InterPro" id="IPR003594">
    <property type="entry name" value="HATPase_dom"/>
</dbReference>
<evidence type="ECO:0000256" key="5">
    <source>
        <dbReference type="ARBA" id="ARBA00022741"/>
    </source>
</evidence>
<dbReference type="Gene3D" id="1.20.5.1930">
    <property type="match status" value="1"/>
</dbReference>
<dbReference type="EMBL" id="FMZH01000001">
    <property type="protein sequence ID" value="SDC25172.1"/>
    <property type="molecule type" value="Genomic_DNA"/>
</dbReference>
<feature type="coiled-coil region" evidence="9">
    <location>
        <begin position="92"/>
        <end position="119"/>
    </location>
</feature>
<name>A0A1G6K2A5_9SPHI</name>
<evidence type="ECO:0000256" key="9">
    <source>
        <dbReference type="SAM" id="Coils"/>
    </source>
</evidence>
<dbReference type="SUPFAM" id="SSF55874">
    <property type="entry name" value="ATPase domain of HSP90 chaperone/DNA topoisomerase II/histidine kinase"/>
    <property type="match status" value="1"/>
</dbReference>
<feature type="domain" description="Histidine kinase" evidence="11">
    <location>
        <begin position="67"/>
        <end position="255"/>
    </location>
</feature>
<dbReference type="Pfam" id="PF02518">
    <property type="entry name" value="HATPase_c"/>
    <property type="match status" value="1"/>
</dbReference>
<dbReference type="EC" id="2.7.13.3" evidence="2"/>
<evidence type="ECO:0000259" key="11">
    <source>
        <dbReference type="PROSITE" id="PS50109"/>
    </source>
</evidence>
<reference evidence="13" key="1">
    <citation type="submission" date="2016-10" db="EMBL/GenBank/DDBJ databases">
        <authorList>
            <person name="Varghese N."/>
            <person name="Submissions S."/>
        </authorList>
    </citation>
    <scope>NUCLEOTIDE SEQUENCE [LARGE SCALE GENOMIC DNA]</scope>
    <source>
        <strain evidence="13">DSM 18609</strain>
    </source>
</reference>
<dbReference type="InterPro" id="IPR011712">
    <property type="entry name" value="Sig_transdc_His_kin_sub3_dim/P"/>
</dbReference>
<keyword evidence="3" id="KW-0597">Phosphoprotein</keyword>
<sequence>MSQVTYFILGTGSMLVMVVLIIWFVYSYQRKLSLRNAEYRMVEALMQRNELKSAYAVIEGQEAERKRIAAELHDNIGGIMSTLKIFSDLVTLETDTSEVRRLNKKVNELSIQLTAEIRKLSHELDLRTLSGFGLRVALKQLCESIQATGKLQVVSVIELQRSPDDVLSMNLYRIIQELFTNTLKHADASRVRIELSAIDDELTMIYEDNGKGFDAELQGGGMGLDNIRKRTQSMEGQLTIDSNSFGTTVIIEIKL</sequence>
<dbReference type="AlphaFoldDB" id="A0A1G6K2A5"/>
<dbReference type="PANTHER" id="PTHR24421">
    <property type="entry name" value="NITRATE/NITRITE SENSOR PROTEIN NARX-RELATED"/>
    <property type="match status" value="1"/>
</dbReference>
<evidence type="ECO:0000256" key="1">
    <source>
        <dbReference type="ARBA" id="ARBA00000085"/>
    </source>
</evidence>
<dbReference type="InterPro" id="IPR050482">
    <property type="entry name" value="Sensor_HK_TwoCompSys"/>
</dbReference>
<dbReference type="Gene3D" id="3.30.565.10">
    <property type="entry name" value="Histidine kinase-like ATPase, C-terminal domain"/>
    <property type="match status" value="1"/>
</dbReference>
<accession>A0A1G6K2A5</accession>
<dbReference type="InterPro" id="IPR005467">
    <property type="entry name" value="His_kinase_dom"/>
</dbReference>
<dbReference type="GO" id="GO:0005524">
    <property type="term" value="F:ATP binding"/>
    <property type="evidence" value="ECO:0007669"/>
    <property type="project" value="UniProtKB-KW"/>
</dbReference>
<dbReference type="Pfam" id="PF07730">
    <property type="entry name" value="HisKA_3"/>
    <property type="match status" value="1"/>
</dbReference>
<evidence type="ECO:0000256" key="6">
    <source>
        <dbReference type="ARBA" id="ARBA00022777"/>
    </source>
</evidence>
<protein>
    <recommendedName>
        <fullName evidence="2">histidine kinase</fullName>
        <ecNumber evidence="2">2.7.13.3</ecNumber>
    </recommendedName>
</protein>
<dbReference type="CDD" id="cd16917">
    <property type="entry name" value="HATPase_UhpB-NarQ-NarX-like"/>
    <property type="match status" value="1"/>
</dbReference>
<evidence type="ECO:0000256" key="7">
    <source>
        <dbReference type="ARBA" id="ARBA00022840"/>
    </source>
</evidence>
<dbReference type="Proteomes" id="UP000199455">
    <property type="component" value="Unassembled WGS sequence"/>
</dbReference>
<dbReference type="GO" id="GO:0016020">
    <property type="term" value="C:membrane"/>
    <property type="evidence" value="ECO:0007669"/>
    <property type="project" value="InterPro"/>
</dbReference>
<dbReference type="InterPro" id="IPR036890">
    <property type="entry name" value="HATPase_C_sf"/>
</dbReference>
<keyword evidence="13" id="KW-1185">Reference proteome</keyword>
<evidence type="ECO:0000256" key="10">
    <source>
        <dbReference type="SAM" id="Phobius"/>
    </source>
</evidence>
<keyword evidence="10" id="KW-0472">Membrane</keyword>
<dbReference type="STRING" id="390242.SAMN04488024_101634"/>
<keyword evidence="5" id="KW-0547">Nucleotide-binding</keyword>
<keyword evidence="7" id="KW-0067">ATP-binding</keyword>
<dbReference type="GO" id="GO:0046983">
    <property type="term" value="F:protein dimerization activity"/>
    <property type="evidence" value="ECO:0007669"/>
    <property type="project" value="InterPro"/>
</dbReference>
<evidence type="ECO:0000256" key="8">
    <source>
        <dbReference type="ARBA" id="ARBA00023012"/>
    </source>
</evidence>
<evidence type="ECO:0000313" key="13">
    <source>
        <dbReference type="Proteomes" id="UP000199455"/>
    </source>
</evidence>
<dbReference type="SMART" id="SM00387">
    <property type="entry name" value="HATPase_c"/>
    <property type="match status" value="1"/>
</dbReference>
<proteinExistence type="predicted"/>
<keyword evidence="6 12" id="KW-0418">Kinase</keyword>
<organism evidence="12 13">
    <name type="scientific">Pedobacter soli</name>
    <dbReference type="NCBI Taxonomy" id="390242"/>
    <lineage>
        <taxon>Bacteria</taxon>
        <taxon>Pseudomonadati</taxon>
        <taxon>Bacteroidota</taxon>
        <taxon>Sphingobacteriia</taxon>
        <taxon>Sphingobacteriales</taxon>
        <taxon>Sphingobacteriaceae</taxon>
        <taxon>Pedobacter</taxon>
    </lineage>
</organism>
<evidence type="ECO:0000256" key="4">
    <source>
        <dbReference type="ARBA" id="ARBA00022679"/>
    </source>
</evidence>
<comment type="catalytic activity">
    <reaction evidence="1">
        <text>ATP + protein L-histidine = ADP + protein N-phospho-L-histidine.</text>
        <dbReference type="EC" id="2.7.13.3"/>
    </reaction>
</comment>
<keyword evidence="8" id="KW-0902">Two-component regulatory system</keyword>